<evidence type="ECO:0000313" key="3">
    <source>
        <dbReference type="Proteomes" id="UP001549920"/>
    </source>
</evidence>
<dbReference type="InterPro" id="IPR036397">
    <property type="entry name" value="RNaseH_sf"/>
</dbReference>
<evidence type="ECO:0000313" key="2">
    <source>
        <dbReference type="EMBL" id="KAL0859986.1"/>
    </source>
</evidence>
<protein>
    <recommendedName>
        <fullName evidence="4">Integrase catalytic domain-containing protein</fullName>
    </recommendedName>
</protein>
<dbReference type="Gene3D" id="3.30.420.10">
    <property type="entry name" value="Ribonuclease H-like superfamily/Ribonuclease H"/>
    <property type="match status" value="1"/>
</dbReference>
<evidence type="ECO:0000256" key="1">
    <source>
        <dbReference type="SAM" id="MobiDB-lite"/>
    </source>
</evidence>
<reference evidence="2 3" key="1">
    <citation type="submission" date="2024-06" db="EMBL/GenBank/DDBJ databases">
        <title>A chromosome-level genome assembly of beet webworm, Loxostege sticticalis.</title>
        <authorList>
            <person name="Zhang Y."/>
        </authorList>
    </citation>
    <scope>NUCLEOTIDE SEQUENCE [LARGE SCALE GENOMIC DNA]</scope>
    <source>
        <strain evidence="2">AQ026</strain>
        <tissue evidence="2">Whole body</tissue>
    </source>
</reference>
<comment type="caution">
    <text evidence="2">The sequence shown here is derived from an EMBL/GenBank/DDBJ whole genome shotgun (WGS) entry which is preliminary data.</text>
</comment>
<proteinExistence type="predicted"/>
<sequence length="220" mass="24665">MVERFHRQLKAALMCHNDTWYRALPLVLLGIRSALKEDLNCSSADLVYGEPLRLPGEFLVPDQLSTDVSDDFIASLRSIINNIRPIPATRHTQPKSFVFKDLLTTSHVFLRDDTVRRSLQPPYTGPFKVLNRNNKTITVEISGKKVEVSIDRTKPAFISPDSDPNVPKSPTPILPSRTPIKPLTLVPPCSTSTNADAQPQKRPVTTRSGRTVRFKPVFDI</sequence>
<dbReference type="Proteomes" id="UP001549920">
    <property type="component" value="Unassembled WGS sequence"/>
</dbReference>
<dbReference type="PANTHER" id="PTHR38681">
    <property type="entry name" value="RETROVIRUS-RELATED POL POLYPROTEIN FROM TRANSPOSON 412-LIKE PROTEIN-RELATED"/>
    <property type="match status" value="1"/>
</dbReference>
<keyword evidence="3" id="KW-1185">Reference proteome</keyword>
<organism evidence="2 3">
    <name type="scientific">Loxostege sticticalis</name>
    <name type="common">Beet webworm moth</name>
    <dbReference type="NCBI Taxonomy" id="481309"/>
    <lineage>
        <taxon>Eukaryota</taxon>
        <taxon>Metazoa</taxon>
        <taxon>Ecdysozoa</taxon>
        <taxon>Arthropoda</taxon>
        <taxon>Hexapoda</taxon>
        <taxon>Insecta</taxon>
        <taxon>Pterygota</taxon>
        <taxon>Neoptera</taxon>
        <taxon>Endopterygota</taxon>
        <taxon>Lepidoptera</taxon>
        <taxon>Glossata</taxon>
        <taxon>Ditrysia</taxon>
        <taxon>Pyraloidea</taxon>
        <taxon>Crambidae</taxon>
        <taxon>Pyraustinae</taxon>
        <taxon>Loxostege</taxon>
    </lineage>
</organism>
<evidence type="ECO:0008006" key="4">
    <source>
        <dbReference type="Google" id="ProtNLM"/>
    </source>
</evidence>
<dbReference type="PANTHER" id="PTHR38681:SF1">
    <property type="entry name" value="RETROVIRUS-RELATED POL POLYPROTEIN FROM TRANSPOSON 412-LIKE PROTEIN"/>
    <property type="match status" value="1"/>
</dbReference>
<name>A0ABR3H5A4_LOXSC</name>
<accession>A0ABR3H5A4</accession>
<dbReference type="EMBL" id="JBEUOH010000026">
    <property type="protein sequence ID" value="KAL0859986.1"/>
    <property type="molecule type" value="Genomic_DNA"/>
</dbReference>
<gene>
    <name evidence="2" type="ORF">ABMA27_010301</name>
</gene>
<feature type="region of interest" description="Disordered" evidence="1">
    <location>
        <begin position="155"/>
        <end position="181"/>
    </location>
</feature>